<name>A0A0L6ZAX9_9CLOT</name>
<reference evidence="2" key="1">
    <citation type="submission" date="2015-08" db="EMBL/GenBank/DDBJ databases">
        <title>Genome sequence of the strict anaerobe Clostridium homopropionicum LuHBu1 (DSM 5847T).</title>
        <authorList>
            <person name="Poehlein A."/>
            <person name="Beck M."/>
            <person name="Schiel-Bengelsdorf B."/>
            <person name="Bengelsdorf F.R."/>
            <person name="Daniel R."/>
            <person name="Duerre P."/>
        </authorList>
    </citation>
    <scope>NUCLEOTIDE SEQUENCE [LARGE SCALE GENOMIC DNA]</scope>
    <source>
        <strain evidence="2">DSM 5847</strain>
    </source>
</reference>
<keyword evidence="2" id="KW-1185">Reference proteome</keyword>
<dbReference type="EMBL" id="LHUR01000018">
    <property type="protein sequence ID" value="KOA20129.1"/>
    <property type="molecule type" value="Genomic_DNA"/>
</dbReference>
<dbReference type="Pfam" id="PF16224">
    <property type="entry name" value="DUF4883"/>
    <property type="match status" value="1"/>
</dbReference>
<sequence>MKKGSLIILFLILILVLFGSYTAYYNKKKPNNYYYTNQLAKNLTLNKKYEIKILDNNFYKVEEVSEENIEIILSFIKELKKQNFIDKPQIINVKPKYKFFIKFLDNNDKFVVNIYDTKYISIHPWDGEFTMDYITMENIPIRYNLYSLGKNTFVKYPDLNE</sequence>
<dbReference type="CDD" id="cd15786">
    <property type="entry name" value="CPF_1278_like"/>
    <property type="match status" value="1"/>
</dbReference>
<organism evidence="1 2">
    <name type="scientific">Clostridium homopropionicum DSM 5847</name>
    <dbReference type="NCBI Taxonomy" id="1121318"/>
    <lineage>
        <taxon>Bacteria</taxon>
        <taxon>Bacillati</taxon>
        <taxon>Bacillota</taxon>
        <taxon>Clostridia</taxon>
        <taxon>Eubacteriales</taxon>
        <taxon>Clostridiaceae</taxon>
        <taxon>Clostridium</taxon>
    </lineage>
</organism>
<dbReference type="Proteomes" id="UP000037043">
    <property type="component" value="Unassembled WGS sequence"/>
</dbReference>
<proteinExistence type="predicted"/>
<dbReference type="Gene3D" id="3.30.1490.410">
    <property type="entry name" value="Uncharacterised protein PF16224, DUF4883"/>
    <property type="match status" value="1"/>
</dbReference>
<evidence type="ECO:0000313" key="1">
    <source>
        <dbReference type="EMBL" id="KOA20129.1"/>
    </source>
</evidence>
<gene>
    <name evidence="1" type="ORF">CLHOM_13240</name>
</gene>
<protein>
    <submittedName>
        <fullName evidence="1">Uncharacterized protein</fullName>
    </submittedName>
</protein>
<dbReference type="RefSeq" id="WP_052220907.1">
    <property type="nucleotide sequence ID" value="NZ_LHUR01000018.1"/>
</dbReference>
<dbReference type="AlphaFoldDB" id="A0A0L6ZAX9"/>
<evidence type="ECO:0000313" key="2">
    <source>
        <dbReference type="Proteomes" id="UP000037043"/>
    </source>
</evidence>
<dbReference type="PATRIC" id="fig|1121318.3.peg.1338"/>
<comment type="caution">
    <text evidence="1">The sequence shown here is derived from an EMBL/GenBank/DDBJ whole genome shotgun (WGS) entry which is preliminary data.</text>
</comment>
<dbReference type="InterPro" id="IPR032619">
    <property type="entry name" value="DUF4883"/>
</dbReference>
<dbReference type="STRING" id="36844.SAMN04488501_111151"/>
<accession>A0A0L6ZAX9</accession>